<evidence type="ECO:0000313" key="2">
    <source>
        <dbReference type="Proteomes" id="UP001152888"/>
    </source>
</evidence>
<protein>
    <submittedName>
        <fullName evidence="1">Uncharacterized protein</fullName>
    </submittedName>
</protein>
<gene>
    <name evidence="1" type="ORF">ACAOBT_LOCUS15527</name>
</gene>
<accession>A0A9P0PJN6</accession>
<organism evidence="1 2">
    <name type="scientific">Acanthoscelides obtectus</name>
    <name type="common">Bean weevil</name>
    <name type="synonym">Bruchus obtectus</name>
    <dbReference type="NCBI Taxonomy" id="200917"/>
    <lineage>
        <taxon>Eukaryota</taxon>
        <taxon>Metazoa</taxon>
        <taxon>Ecdysozoa</taxon>
        <taxon>Arthropoda</taxon>
        <taxon>Hexapoda</taxon>
        <taxon>Insecta</taxon>
        <taxon>Pterygota</taxon>
        <taxon>Neoptera</taxon>
        <taxon>Endopterygota</taxon>
        <taxon>Coleoptera</taxon>
        <taxon>Polyphaga</taxon>
        <taxon>Cucujiformia</taxon>
        <taxon>Chrysomeloidea</taxon>
        <taxon>Chrysomelidae</taxon>
        <taxon>Bruchinae</taxon>
        <taxon>Bruchini</taxon>
        <taxon>Acanthoscelides</taxon>
    </lineage>
</organism>
<comment type="caution">
    <text evidence="1">The sequence shown here is derived from an EMBL/GenBank/DDBJ whole genome shotgun (WGS) entry which is preliminary data.</text>
</comment>
<reference evidence="1" key="1">
    <citation type="submission" date="2022-03" db="EMBL/GenBank/DDBJ databases">
        <authorList>
            <person name="Sayadi A."/>
        </authorList>
    </citation>
    <scope>NUCLEOTIDE SEQUENCE</scope>
</reference>
<sequence>MNRCVLRTVIVLRQRRSATVGSVHRPFYFWVYRLASQNLEKVSQLIKHVSTPNI</sequence>
<proteinExistence type="predicted"/>
<name>A0A9P0PJN6_ACAOB</name>
<dbReference type="EMBL" id="CAKOFQ010006938">
    <property type="protein sequence ID" value="CAH1983356.1"/>
    <property type="molecule type" value="Genomic_DNA"/>
</dbReference>
<dbReference type="Proteomes" id="UP001152888">
    <property type="component" value="Unassembled WGS sequence"/>
</dbReference>
<keyword evidence="2" id="KW-1185">Reference proteome</keyword>
<evidence type="ECO:0000313" key="1">
    <source>
        <dbReference type="EMBL" id="CAH1983356.1"/>
    </source>
</evidence>
<dbReference type="AlphaFoldDB" id="A0A9P0PJN6"/>